<comment type="caution">
    <text evidence="1">The sequence shown here is derived from an EMBL/GenBank/DDBJ whole genome shotgun (WGS) entry which is preliminary data.</text>
</comment>
<dbReference type="Proteomes" id="UP000093858">
    <property type="component" value="Unassembled WGS sequence"/>
</dbReference>
<reference evidence="1 2" key="1">
    <citation type="submission" date="2016-04" db="EMBL/GenBank/DDBJ databases">
        <title>Xanthomonas translucens phylogeny.</title>
        <authorList>
            <person name="Langlois P."/>
        </authorList>
    </citation>
    <scope>NUCLEOTIDE SEQUENCE [LARGE SCALE GENOMIC DNA]</scope>
    <source>
        <strain evidence="1 2">B99</strain>
    </source>
</reference>
<organism evidence="1 2">
    <name type="scientific">Xanthomonas graminis pv. poae</name>
    <dbReference type="NCBI Taxonomy" id="227946"/>
    <lineage>
        <taxon>Bacteria</taxon>
        <taxon>Pseudomonadati</taxon>
        <taxon>Pseudomonadota</taxon>
        <taxon>Gammaproteobacteria</taxon>
        <taxon>Lysobacterales</taxon>
        <taxon>Lysobacteraceae</taxon>
        <taxon>Xanthomonas</taxon>
        <taxon>Xanthomonas translucens group</taxon>
        <taxon>Xanthomonas graminis</taxon>
    </lineage>
</organism>
<protein>
    <recommendedName>
        <fullName evidence="3">DinB-like domain-containing protein</fullName>
    </recommendedName>
</protein>
<dbReference type="EMBL" id="LWSU01000274">
    <property type="protein sequence ID" value="OAX53489.1"/>
    <property type="molecule type" value="Genomic_DNA"/>
</dbReference>
<dbReference type="SUPFAM" id="SSF109854">
    <property type="entry name" value="DinB/YfiT-like putative metalloenzymes"/>
    <property type="match status" value="1"/>
</dbReference>
<gene>
    <name evidence="1" type="ORF">A6R73_07185</name>
</gene>
<evidence type="ECO:0008006" key="3">
    <source>
        <dbReference type="Google" id="ProtNLM"/>
    </source>
</evidence>
<accession>A0A199NWW6</accession>
<name>A0A199NWW6_9XANT</name>
<dbReference type="InterPro" id="IPR034660">
    <property type="entry name" value="DinB/YfiT-like"/>
</dbReference>
<dbReference type="AlphaFoldDB" id="A0A199NWW6"/>
<proteinExistence type="predicted"/>
<sequence>MESKRIHEVVEEWAPRLLYLSELDAGSVVDGKWTRRQLLGHLIDSAINNYHRFVTLRASNLVGFPGYNQESWVAAGAYNASPLTNLVHLWVALNRQIAVLVDNAVSGAEYHVWVDRNLTFGFLLNEYVSHMLRHLPEIAYGHAVAPAAARPAA</sequence>
<evidence type="ECO:0000313" key="2">
    <source>
        <dbReference type="Proteomes" id="UP000093858"/>
    </source>
</evidence>
<dbReference type="Gene3D" id="1.20.120.450">
    <property type="entry name" value="dinb family like domain"/>
    <property type="match status" value="1"/>
</dbReference>
<evidence type="ECO:0000313" key="1">
    <source>
        <dbReference type="EMBL" id="OAX53489.1"/>
    </source>
</evidence>